<gene>
    <name evidence="7" type="ORF">HDID_LOCUS362</name>
</gene>
<evidence type="ECO:0000256" key="6">
    <source>
        <dbReference type="SAM" id="MobiDB-lite"/>
    </source>
</evidence>
<sequence length="1365" mass="151275">MSTEDDIFAEGDSTNPKCFPSKFHAMNSALDFMDIKSSTDTKCLVFHSTSSQNRTAWHIANTAGSRAKSLIAKLSGDAPFEADLLNEIKEILTNPNYEFECNILLSSIQTHDSMIEDDMDDFANEEDQSDVLVLFGSPTSLFQIFLSISSLQRYLLDLMFECVGKESAYSAQLLAQLLRPVGIKAFFTNFSTIEDTANRLIELIGIVKEHQIKSHILQALPELIASPIEESKLDSSSTAVGGIIQKIIDLLNGIFLSNSEDSSNHILFTEIIECVNHFPLESSALSRLKCAFKDIIHSVDSSSHQKYTVPIIRSLFASELTKSFSSEEICEFITILRNRILLSEIMLESDQVFALYVETLTTVFKSDNQLKFEWLSYLHRGYSKCGTDNSNIMDDFIVLLLAYDSELSLECKSDPTSLSKRKELSLIMKTFNFVAERLVKLELCESLSKYTAVFKQKELYSPLLILTNHLITNNQSSSAHRFACLVYLSVFELATTSQTRTERVVRDLCKNIRSFYTAEVNVFTKKRTLKSARACLNILLQLSIKYTNSMSAHFDLLVGLLDEIAKRAEASLPDIVDIRKLVLVLVNIAFGRSGATYVQDDLLIRFRRLLLDSSNKLKVCGLIGAVTLLEIYCRREKRSRSMAPINSTPFSQDEVLECSQSSVLSRQMLSQVSQVSATSENTTSRSSHSRSHLSLKGPGTSLADDSQEINIPLDSAELDSVTSPRGAFVPTPSRFLLQLVGLVENALRRGALLSTQLKTFWLDELAAMFVRLELDFRKSESSKLEAKKFIEWMGGRVMREFQEEFVTDNMPSSDGSYTSQLGLNDSDICEISLKVGPTLVGVFNAVDRPPLSTVARDRLANRRTSKTFRLSPPSPTLIPSQLRLLAVVESFKNNRSLDAINALLGCPFLLPSVPLSDLSPLHILIVTNCCTESVNIFAEGILLPPSKQTPNATPRCHRLTSTLTCRLIQIASLRLCLHALLLQHIKNAVVTAAKMPLPSPIYEVLDTMTFDPAFIRAFPGHQTCVRRLLLFTPSSGKKTTSSKCGQKRKPGKAKGRRAPKRLCTEKSLFGEADGDGEDITVEDEDTNDGVGNGDGVESTTLMDVDTMAVTEQTTAMDKMAGAFSGGKCTILVDDPLLTCLTVCFRELGLPSILLGLTGPLQPPEEFQCTDESTLIESSLPEAINSVYDISGVKHFGRGNLKSSAGWYSFERFDAMSPQLRQTYLLAIVPCLAKVFNKLTDHFKDIRKDKINSSPPGTLNFGLHPSLRLLADCLSTAIYCLVGLTMGFLPSISSIRSPDILLSKASSQLDVACLSRLRYLADCLDDPDRHARLSNEAKEFPSVCMLEEDVLGITTKNIQSEKGESK</sequence>
<reference evidence="9" key="1">
    <citation type="submission" date="2016-04" db="UniProtKB">
        <authorList>
            <consortium name="WormBaseParasite"/>
        </authorList>
    </citation>
    <scope>IDENTIFICATION</scope>
</reference>
<name>A0A158QBR2_HYMDI</name>
<feature type="compositionally biased region" description="Basic residues" evidence="6">
    <location>
        <begin position="1045"/>
        <end position="1058"/>
    </location>
</feature>
<evidence type="ECO:0000256" key="3">
    <source>
        <dbReference type="ARBA" id="ARBA00022843"/>
    </source>
</evidence>
<dbReference type="GO" id="GO:1990918">
    <property type="term" value="P:double-strand break repair involved in meiotic recombination"/>
    <property type="evidence" value="ECO:0007669"/>
    <property type="project" value="TreeGrafter"/>
</dbReference>
<dbReference type="STRING" id="6216.A0A158QBR2"/>
<proteinExistence type="inferred from homology"/>
<evidence type="ECO:0000313" key="8">
    <source>
        <dbReference type="Proteomes" id="UP000274504"/>
    </source>
</evidence>
<evidence type="ECO:0000256" key="1">
    <source>
        <dbReference type="ARBA" id="ARBA00004123"/>
    </source>
</evidence>
<evidence type="ECO:0000313" key="7">
    <source>
        <dbReference type="EMBL" id="VDL15664.1"/>
    </source>
</evidence>
<evidence type="ECO:0000256" key="4">
    <source>
        <dbReference type="ARBA" id="ARBA00023242"/>
    </source>
</evidence>
<dbReference type="Proteomes" id="UP000274504">
    <property type="component" value="Unassembled WGS sequence"/>
</dbReference>
<dbReference type="GO" id="GO:0005634">
    <property type="term" value="C:nucleus"/>
    <property type="evidence" value="ECO:0007669"/>
    <property type="project" value="UniProtKB-SubCell"/>
</dbReference>
<evidence type="ECO:0000313" key="9">
    <source>
        <dbReference type="WBParaSite" id="HDID_0000036101-mRNA-1"/>
    </source>
</evidence>
<dbReference type="InterPro" id="IPR029448">
    <property type="entry name" value="FANCD2"/>
</dbReference>
<dbReference type="WBParaSite" id="HDID_0000036101-mRNA-1">
    <property type="protein sequence ID" value="HDID_0000036101-mRNA-1"/>
    <property type="gene ID" value="HDID_0000036101"/>
</dbReference>
<dbReference type="GO" id="GO:0070182">
    <property type="term" value="F:DNA polymerase binding"/>
    <property type="evidence" value="ECO:0007669"/>
    <property type="project" value="TreeGrafter"/>
</dbReference>
<reference evidence="7 8" key="2">
    <citation type="submission" date="2018-11" db="EMBL/GenBank/DDBJ databases">
        <authorList>
            <consortium name="Pathogen Informatics"/>
        </authorList>
    </citation>
    <scope>NUCLEOTIDE SEQUENCE [LARGE SCALE GENOMIC DNA]</scope>
</reference>
<dbReference type="PANTHER" id="PTHR32086">
    <property type="entry name" value="FANCONI ANEMIA GROUP D2 PROTEIN"/>
    <property type="match status" value="1"/>
</dbReference>
<keyword evidence="3" id="KW-0832">Ubl conjugation</keyword>
<evidence type="ECO:0000256" key="2">
    <source>
        <dbReference type="ARBA" id="ARBA00022499"/>
    </source>
</evidence>
<dbReference type="EMBL" id="UYSG01000045">
    <property type="protein sequence ID" value="VDL15664.1"/>
    <property type="molecule type" value="Genomic_DNA"/>
</dbReference>
<dbReference type="PANTHER" id="PTHR32086:SF0">
    <property type="entry name" value="FANCONI ANEMIA GROUP D2 PROTEIN"/>
    <property type="match status" value="1"/>
</dbReference>
<protein>
    <submittedName>
        <fullName evidence="9">Non-specific serine/threonine protein kinase</fullName>
    </submittedName>
</protein>
<dbReference type="GO" id="GO:0000793">
    <property type="term" value="C:condensed chromosome"/>
    <property type="evidence" value="ECO:0007669"/>
    <property type="project" value="TreeGrafter"/>
</dbReference>
<keyword evidence="2" id="KW-1017">Isopeptide bond</keyword>
<organism evidence="9">
    <name type="scientific">Hymenolepis diminuta</name>
    <name type="common">Rat tapeworm</name>
    <dbReference type="NCBI Taxonomy" id="6216"/>
    <lineage>
        <taxon>Eukaryota</taxon>
        <taxon>Metazoa</taxon>
        <taxon>Spiralia</taxon>
        <taxon>Lophotrochozoa</taxon>
        <taxon>Platyhelminthes</taxon>
        <taxon>Cestoda</taxon>
        <taxon>Eucestoda</taxon>
        <taxon>Cyclophyllidea</taxon>
        <taxon>Hymenolepididae</taxon>
        <taxon>Hymenolepis</taxon>
    </lineage>
</organism>
<accession>A0A158QBR2</accession>
<dbReference type="GO" id="GO:0031573">
    <property type="term" value="P:mitotic intra-S DNA damage checkpoint signaling"/>
    <property type="evidence" value="ECO:0007669"/>
    <property type="project" value="TreeGrafter"/>
</dbReference>
<feature type="region of interest" description="Disordered" evidence="6">
    <location>
        <begin position="1070"/>
        <end position="1098"/>
    </location>
</feature>
<feature type="compositionally biased region" description="Acidic residues" evidence="6">
    <location>
        <begin position="1072"/>
        <end position="1087"/>
    </location>
</feature>
<comment type="similarity">
    <text evidence="5">Belongs to the Fanconi anemia protein FANCD2 family.</text>
</comment>
<feature type="region of interest" description="Disordered" evidence="6">
    <location>
        <begin position="675"/>
        <end position="706"/>
    </location>
</feature>
<evidence type="ECO:0000256" key="5">
    <source>
        <dbReference type="ARBA" id="ARBA00093456"/>
    </source>
</evidence>
<dbReference type="GO" id="GO:0007129">
    <property type="term" value="P:homologous chromosome pairing at meiosis"/>
    <property type="evidence" value="ECO:0007669"/>
    <property type="project" value="TreeGrafter"/>
</dbReference>
<feature type="region of interest" description="Disordered" evidence="6">
    <location>
        <begin position="1035"/>
        <end position="1058"/>
    </location>
</feature>
<dbReference type="GO" id="GO:0036297">
    <property type="term" value="P:interstrand cross-link repair"/>
    <property type="evidence" value="ECO:0007669"/>
    <property type="project" value="TreeGrafter"/>
</dbReference>
<comment type="subcellular location">
    <subcellularLocation>
        <location evidence="1">Nucleus</location>
    </subcellularLocation>
</comment>
<keyword evidence="4" id="KW-0539">Nucleus</keyword>
<dbReference type="OrthoDB" id="27031at2759"/>